<accession>A0A4R3K646</accession>
<comment type="caution">
    <text evidence="1">The sequence shown here is derived from an EMBL/GenBank/DDBJ whole genome shotgun (WGS) entry which is preliminary data.</text>
</comment>
<dbReference type="PANTHER" id="PTHR36849:SF1">
    <property type="entry name" value="CYTOPLASMIC PROTEIN"/>
    <property type="match status" value="1"/>
</dbReference>
<dbReference type="Pfam" id="PF22752">
    <property type="entry name" value="DUF488-N3i"/>
    <property type="match status" value="1"/>
</dbReference>
<dbReference type="Gene3D" id="2.30.110.10">
    <property type="entry name" value="Electron Transport, Fmn-binding Protein, Chain A"/>
    <property type="match status" value="1"/>
</dbReference>
<dbReference type="Proteomes" id="UP000295188">
    <property type="component" value="Unassembled WGS sequence"/>
</dbReference>
<organism evidence="1 2">
    <name type="scientific">Pectinatus cerevisiiphilus</name>
    <dbReference type="NCBI Taxonomy" id="86956"/>
    <lineage>
        <taxon>Bacteria</taxon>
        <taxon>Bacillati</taxon>
        <taxon>Bacillota</taxon>
        <taxon>Negativicutes</taxon>
        <taxon>Selenomonadales</taxon>
        <taxon>Selenomonadaceae</taxon>
        <taxon>Pectinatus</taxon>
    </lineage>
</organism>
<proteinExistence type="predicted"/>
<dbReference type="PANTHER" id="PTHR36849">
    <property type="entry name" value="CYTOPLASMIC PROTEIN-RELATED"/>
    <property type="match status" value="1"/>
</dbReference>
<dbReference type="OrthoDB" id="9790745at2"/>
<dbReference type="InterPro" id="IPR012349">
    <property type="entry name" value="Split_barrel_FMN-bd"/>
</dbReference>
<name>A0A4R3K646_9FIRM</name>
<dbReference type="InterPro" id="IPR052552">
    <property type="entry name" value="YeaO-like"/>
</dbReference>
<dbReference type="Pfam" id="PF12900">
    <property type="entry name" value="Pyridox_ox_2"/>
    <property type="match status" value="1"/>
</dbReference>
<reference evidence="1 2" key="1">
    <citation type="submission" date="2019-03" db="EMBL/GenBank/DDBJ databases">
        <title>Genomic Encyclopedia of Type Strains, Phase IV (KMG-IV): sequencing the most valuable type-strain genomes for metagenomic binning, comparative biology and taxonomic classification.</title>
        <authorList>
            <person name="Goeker M."/>
        </authorList>
    </citation>
    <scope>NUCLEOTIDE SEQUENCE [LARGE SCALE GENOMIC DNA]</scope>
    <source>
        <strain evidence="1 2">DSM 20467</strain>
    </source>
</reference>
<protein>
    <submittedName>
        <fullName evidence="1">Uncharacterized protein YeaO (DUF488 family)</fullName>
    </submittedName>
</protein>
<evidence type="ECO:0000313" key="1">
    <source>
        <dbReference type="EMBL" id="TCS78151.1"/>
    </source>
</evidence>
<dbReference type="RefSeq" id="WP_132550121.1">
    <property type="nucleotide sequence ID" value="NZ_SMAA01000011.1"/>
</dbReference>
<dbReference type="EMBL" id="SMAA01000011">
    <property type="protein sequence ID" value="TCS78151.1"/>
    <property type="molecule type" value="Genomic_DNA"/>
</dbReference>
<gene>
    <name evidence="1" type="ORF">EDC37_1118</name>
</gene>
<dbReference type="SUPFAM" id="SSF50475">
    <property type="entry name" value="FMN-binding split barrel"/>
    <property type="match status" value="1"/>
</dbReference>
<sequence length="280" mass="32468">MRRSDREITTLAELIKIMDKCDVCRLSLNDESGYPYIIPLNFGIKLLEDKVVLYFHSACEGRKLDIIRQDTRASFEMDCDHLLQSFADKGYCTMSYQSVIGHGKISFVEDLYEKKEALTILTDHYHNEHFEFNPAAIPRTTVFKLDVTAMTGKKKVPKEYELKIKRIYDAPSAQDGIRILVDRLWPRGIKKENAALSFWWKELAPSNDLRKWYGHVPEKYTAFTAKYQAELAASELAIECRHKIKDMLQRNVVTLIYAAKDTAHNNAVVLQKWLLETLKQ</sequence>
<evidence type="ECO:0000313" key="2">
    <source>
        <dbReference type="Proteomes" id="UP000295188"/>
    </source>
</evidence>
<dbReference type="InterPro" id="IPR024747">
    <property type="entry name" value="Pyridox_Oxase-rel"/>
</dbReference>
<dbReference type="AlphaFoldDB" id="A0A4R3K646"/>
<keyword evidence="2" id="KW-1185">Reference proteome</keyword>